<dbReference type="InterPro" id="IPR036287">
    <property type="entry name" value="Rv1873-like_sf"/>
</dbReference>
<dbReference type="Gene3D" id="1.25.40.380">
    <property type="entry name" value="Protein of unknown function DUF1810"/>
    <property type="match status" value="1"/>
</dbReference>
<proteinExistence type="predicted"/>
<evidence type="ECO:0000313" key="2">
    <source>
        <dbReference type="Proteomes" id="UP000294752"/>
    </source>
</evidence>
<dbReference type="Proteomes" id="UP000294752">
    <property type="component" value="Unassembled WGS sequence"/>
</dbReference>
<name>A0A4V6PZV8_9SPHI</name>
<reference evidence="1 2" key="1">
    <citation type="submission" date="2019-03" db="EMBL/GenBank/DDBJ databases">
        <title>Genomic Encyclopedia of Type Strains, Phase III (KMG-III): the genomes of soil and plant-associated and newly described type strains.</title>
        <authorList>
            <person name="Whitman W."/>
        </authorList>
    </citation>
    <scope>NUCLEOTIDE SEQUENCE [LARGE SCALE GENOMIC DNA]</scope>
    <source>
        <strain evidence="1 2">CGMCC 1.12801</strain>
    </source>
</reference>
<dbReference type="SUPFAM" id="SSF140736">
    <property type="entry name" value="Rv1873-like"/>
    <property type="match status" value="1"/>
</dbReference>
<dbReference type="AlphaFoldDB" id="A0A4V6PZV8"/>
<dbReference type="InterPro" id="IPR014937">
    <property type="entry name" value="DUF1810"/>
</dbReference>
<comment type="caution">
    <text evidence="1">The sequence shown here is derived from an EMBL/GenBank/DDBJ whole genome shotgun (WGS) entry which is preliminary data.</text>
</comment>
<protein>
    <submittedName>
        <fullName evidence="1">Uncharacterized protein DUF1810</fullName>
    </submittedName>
</protein>
<gene>
    <name evidence="1" type="ORF">B0I21_11525</name>
</gene>
<evidence type="ECO:0000313" key="1">
    <source>
        <dbReference type="EMBL" id="TDS06780.1"/>
    </source>
</evidence>
<dbReference type="EMBL" id="SNZV01000015">
    <property type="protein sequence ID" value="TDS06780.1"/>
    <property type="molecule type" value="Genomic_DNA"/>
</dbReference>
<dbReference type="Pfam" id="PF08837">
    <property type="entry name" value="DUF1810"/>
    <property type="match status" value="1"/>
</dbReference>
<sequence length="113" mass="13309">MRILLQIDMNMGVDLDRFLKAQNLEYLQALKEVRDGKKRSHWMWYVFPQITGLGSSDTAKYYAIKDGLEARAFLKHPVLGSNLREITQILLIYKNVRQRTYLEWLTLSSFARV</sequence>
<keyword evidence="2" id="KW-1185">Reference proteome</keyword>
<accession>A0A4V6PZV8</accession>
<organism evidence="1 2">
    <name type="scientific">Sphingobacterium paludis</name>
    <dbReference type="NCBI Taxonomy" id="1476465"/>
    <lineage>
        <taxon>Bacteria</taxon>
        <taxon>Pseudomonadati</taxon>
        <taxon>Bacteroidota</taxon>
        <taxon>Sphingobacteriia</taxon>
        <taxon>Sphingobacteriales</taxon>
        <taxon>Sphingobacteriaceae</taxon>
        <taxon>Sphingobacterium</taxon>
    </lineage>
</organism>